<dbReference type="AlphaFoldDB" id="A0A4R7PE43"/>
<sequence>MARKRRNHYDVTDRVRISHPGDVASAVTTILAALYPGHDLEPIRRAYDTFAQLYAGTLPGYLGCDTWYHDAQHSLDCSLAMTRLLDGYERSMDEANRLGPHRGLLGVIIALFHDAGYIRRVEDGARNGAEYTLSHVHRSGEFLTDFLPQVGYAADASLTRQVVHFTGYEIALDQIRVEHPKDRMLGFMLGTADILAQTADRCYLEKCRDYLFREFEICGMAGSPRPGAEDPRYPTVESLLSTTPDFNRHLWEDRLDGYFGSVHRYMEKHFGGRNPYVEQIQRHLALIARLGKKSQFHKLSKRPQAVDATVLRRLLGIKPAKKKKNVTNELEISQVALA</sequence>
<comment type="caution">
    <text evidence="1">The sequence shown here is derived from an EMBL/GenBank/DDBJ whole genome shotgun (WGS) entry which is preliminary data.</text>
</comment>
<organism evidence="1 2">
    <name type="scientific">Panacagrimonas perspica</name>
    <dbReference type="NCBI Taxonomy" id="381431"/>
    <lineage>
        <taxon>Bacteria</taxon>
        <taxon>Pseudomonadati</taxon>
        <taxon>Pseudomonadota</taxon>
        <taxon>Gammaproteobacteria</taxon>
        <taxon>Nevskiales</taxon>
        <taxon>Nevskiaceae</taxon>
        <taxon>Panacagrimonas</taxon>
    </lineage>
</organism>
<dbReference type="Proteomes" id="UP000295341">
    <property type="component" value="Unassembled WGS sequence"/>
</dbReference>
<keyword evidence="2" id="KW-1185">Reference proteome</keyword>
<dbReference type="RefSeq" id="WP_133880124.1">
    <property type="nucleotide sequence ID" value="NZ_MWIN01000012.1"/>
</dbReference>
<reference evidence="1 2" key="1">
    <citation type="submission" date="2019-03" db="EMBL/GenBank/DDBJ databases">
        <title>Genomic Encyclopedia of Type Strains, Phase IV (KMG-IV): sequencing the most valuable type-strain genomes for metagenomic binning, comparative biology and taxonomic classification.</title>
        <authorList>
            <person name="Goeker M."/>
        </authorList>
    </citation>
    <scope>NUCLEOTIDE SEQUENCE [LARGE SCALE GENOMIC DNA]</scope>
    <source>
        <strain evidence="1 2">DSM 26377</strain>
    </source>
</reference>
<dbReference type="EMBL" id="SOBT01000008">
    <property type="protein sequence ID" value="TDU31550.1"/>
    <property type="molecule type" value="Genomic_DNA"/>
</dbReference>
<evidence type="ECO:0008006" key="3">
    <source>
        <dbReference type="Google" id="ProtNLM"/>
    </source>
</evidence>
<dbReference type="OrthoDB" id="188290at2"/>
<protein>
    <recommendedName>
        <fullName evidence="3">HD/PDEase domain-containing protein</fullName>
    </recommendedName>
</protein>
<accession>A0A4R7PE43</accession>
<evidence type="ECO:0000313" key="1">
    <source>
        <dbReference type="EMBL" id="TDU31550.1"/>
    </source>
</evidence>
<gene>
    <name evidence="1" type="ORF">DFR24_0920</name>
</gene>
<dbReference type="SUPFAM" id="SSF109604">
    <property type="entry name" value="HD-domain/PDEase-like"/>
    <property type="match status" value="1"/>
</dbReference>
<proteinExistence type="predicted"/>
<evidence type="ECO:0000313" key="2">
    <source>
        <dbReference type="Proteomes" id="UP000295341"/>
    </source>
</evidence>
<name>A0A4R7PE43_9GAMM</name>